<gene>
    <name evidence="1" type="ORF">B296_00056865</name>
</gene>
<evidence type="ECO:0000313" key="2">
    <source>
        <dbReference type="Proteomes" id="UP000287651"/>
    </source>
</evidence>
<reference evidence="1 2" key="1">
    <citation type="journal article" date="2014" name="Agronomy (Basel)">
        <title>A Draft Genome Sequence for Ensete ventricosum, the Drought-Tolerant Tree Against Hunger.</title>
        <authorList>
            <person name="Harrison J."/>
            <person name="Moore K.A."/>
            <person name="Paszkiewicz K."/>
            <person name="Jones T."/>
            <person name="Grant M."/>
            <person name="Ambacheew D."/>
            <person name="Muzemil S."/>
            <person name="Studholme D.J."/>
        </authorList>
    </citation>
    <scope>NUCLEOTIDE SEQUENCE [LARGE SCALE GENOMIC DNA]</scope>
</reference>
<comment type="caution">
    <text evidence="1">The sequence shown here is derived from an EMBL/GenBank/DDBJ whole genome shotgun (WGS) entry which is preliminary data.</text>
</comment>
<dbReference type="EMBL" id="AMZH03035673">
    <property type="protein sequence ID" value="RRT31827.1"/>
    <property type="molecule type" value="Genomic_DNA"/>
</dbReference>
<proteinExistence type="predicted"/>
<protein>
    <submittedName>
        <fullName evidence="1">Uncharacterized protein</fullName>
    </submittedName>
</protein>
<evidence type="ECO:0000313" key="1">
    <source>
        <dbReference type="EMBL" id="RRT31827.1"/>
    </source>
</evidence>
<name>A0A426WWZ1_ENSVE</name>
<organism evidence="1 2">
    <name type="scientific">Ensete ventricosum</name>
    <name type="common">Abyssinian banana</name>
    <name type="synonym">Musa ensete</name>
    <dbReference type="NCBI Taxonomy" id="4639"/>
    <lineage>
        <taxon>Eukaryota</taxon>
        <taxon>Viridiplantae</taxon>
        <taxon>Streptophyta</taxon>
        <taxon>Embryophyta</taxon>
        <taxon>Tracheophyta</taxon>
        <taxon>Spermatophyta</taxon>
        <taxon>Magnoliopsida</taxon>
        <taxon>Liliopsida</taxon>
        <taxon>Zingiberales</taxon>
        <taxon>Musaceae</taxon>
        <taxon>Ensete</taxon>
    </lineage>
</organism>
<dbReference type="Proteomes" id="UP000287651">
    <property type="component" value="Unassembled WGS sequence"/>
</dbReference>
<dbReference type="AlphaFoldDB" id="A0A426WWZ1"/>
<accession>A0A426WWZ1</accession>
<sequence>MQVVATSATGQRRLNRSLLPPAVVVLPHVSRRHLCRRLAPPQPLPSSFPPFLPQQPHTLCAVFPFSSLIYRRHFCCCPISPPSSAAASAAAPSLLPHLPPPLLLPHLPLPTSPQSQPPLGAPHIDATTSFISLGYFFLRQPPQFLPSS</sequence>